<evidence type="ECO:0000313" key="3">
    <source>
        <dbReference type="Proteomes" id="UP000566819"/>
    </source>
</evidence>
<name>A0A8H4W2W7_9HELO</name>
<gene>
    <name evidence="2" type="ORF">G7Y89_g9127</name>
</gene>
<keyword evidence="3" id="KW-1185">Reference proteome</keyword>
<dbReference type="PANTHER" id="PTHR46564">
    <property type="entry name" value="TRANSPOSASE"/>
    <property type="match status" value="1"/>
</dbReference>
<dbReference type="InterPro" id="IPR036397">
    <property type="entry name" value="RNaseH_sf"/>
</dbReference>
<dbReference type="PANTHER" id="PTHR46564:SF1">
    <property type="entry name" value="TRANSPOSASE"/>
    <property type="match status" value="1"/>
</dbReference>
<dbReference type="AlphaFoldDB" id="A0A8H4W2W7"/>
<evidence type="ECO:0000259" key="1">
    <source>
        <dbReference type="Pfam" id="PF13358"/>
    </source>
</evidence>
<feature type="domain" description="Tc1-like transposase DDE" evidence="1">
    <location>
        <begin position="113"/>
        <end position="247"/>
    </location>
</feature>
<dbReference type="InterPro" id="IPR009057">
    <property type="entry name" value="Homeodomain-like_sf"/>
</dbReference>
<dbReference type="Gene3D" id="3.30.420.10">
    <property type="entry name" value="Ribonuclease H-like superfamily/Ribonuclease H"/>
    <property type="match status" value="1"/>
</dbReference>
<evidence type="ECO:0000313" key="2">
    <source>
        <dbReference type="EMBL" id="KAF4629024.1"/>
    </source>
</evidence>
<dbReference type="SUPFAM" id="SSF46689">
    <property type="entry name" value="Homeodomain-like"/>
    <property type="match status" value="1"/>
</dbReference>
<dbReference type="EMBL" id="JAAMPI010000731">
    <property type="protein sequence ID" value="KAF4629024.1"/>
    <property type="molecule type" value="Genomic_DNA"/>
</dbReference>
<dbReference type="OrthoDB" id="3504114at2759"/>
<dbReference type="InterPro" id="IPR038717">
    <property type="entry name" value="Tc1-like_DDE_dom"/>
</dbReference>
<accession>A0A8H4W2W7</accession>
<dbReference type="Proteomes" id="UP000566819">
    <property type="component" value="Unassembled WGS sequence"/>
</dbReference>
<organism evidence="2 3">
    <name type="scientific">Cudoniella acicularis</name>
    <dbReference type="NCBI Taxonomy" id="354080"/>
    <lineage>
        <taxon>Eukaryota</taxon>
        <taxon>Fungi</taxon>
        <taxon>Dikarya</taxon>
        <taxon>Ascomycota</taxon>
        <taxon>Pezizomycotina</taxon>
        <taxon>Leotiomycetes</taxon>
        <taxon>Helotiales</taxon>
        <taxon>Tricladiaceae</taxon>
        <taxon>Cudoniella</taxon>
    </lineage>
</organism>
<protein>
    <recommendedName>
        <fullName evidence="1">Tc1-like transposase DDE domain-containing protein</fullName>
    </recommendedName>
</protein>
<proteinExistence type="predicted"/>
<dbReference type="Pfam" id="PF13358">
    <property type="entry name" value="DDE_3"/>
    <property type="match status" value="1"/>
</dbReference>
<comment type="caution">
    <text evidence="2">The sequence shown here is derived from an EMBL/GenBank/DDBJ whole genome shotgun (WGS) entry which is preliminary data.</text>
</comment>
<dbReference type="GO" id="GO:0003676">
    <property type="term" value="F:nucleic acid binding"/>
    <property type="evidence" value="ECO:0007669"/>
    <property type="project" value="InterPro"/>
</dbReference>
<reference evidence="2 3" key="1">
    <citation type="submission" date="2020-03" db="EMBL/GenBank/DDBJ databases">
        <title>Draft Genome Sequence of Cudoniella acicularis.</title>
        <authorList>
            <person name="Buettner E."/>
            <person name="Kellner H."/>
        </authorList>
    </citation>
    <scope>NUCLEOTIDE SEQUENCE [LARGE SCALE GENOMIC DNA]</scope>
    <source>
        <strain evidence="2 3">DSM 108380</strain>
    </source>
</reference>
<sequence>MILHGFKNYEIAKAIPCTPRAVRRARSTHARYGTTTVPLKRTGPDPKISPTMQVALCHRLANESDMDRYEMIDFISEKFEEEVSVTSITRALDKHKMTFKYRLKTLGCRSYHLVFIDEPGFNKPCVSRRKGWAPKGITPVQKARFQRGARLQLLAAYTQKGVKLSCFSYGSVDKPIFEYFIEQLLRHCGKWPELETVLIMDNVSFHNSDRIRQMCEDAGVKSDFLALYTLRANPIEEFFGEVKTHVKS</sequence>